<dbReference type="OrthoDB" id="1405469at2759"/>
<protein>
    <recommendedName>
        <fullName evidence="1">non-specific serine/threonine protein kinase</fullName>
        <ecNumber evidence="1">2.7.11.1</ecNumber>
    </recommendedName>
</protein>
<accession>A0A8I6RQH6</accession>
<dbReference type="InterPro" id="IPR000719">
    <property type="entry name" value="Prot_kinase_dom"/>
</dbReference>
<evidence type="ECO:0000256" key="8">
    <source>
        <dbReference type="SAM" id="Coils"/>
    </source>
</evidence>
<keyword evidence="2" id="KW-0723">Serine/threonine-protein kinase</keyword>
<dbReference type="Pfam" id="PF00069">
    <property type="entry name" value="Pkinase"/>
    <property type="match status" value="2"/>
</dbReference>
<dbReference type="RefSeq" id="XP_014249585.1">
    <property type="nucleotide sequence ID" value="XM_014394099.2"/>
</dbReference>
<keyword evidence="3" id="KW-0597">Phosphoprotein</keyword>
<evidence type="ECO:0000256" key="6">
    <source>
        <dbReference type="ARBA" id="ARBA00022777"/>
    </source>
</evidence>
<evidence type="ECO:0000256" key="2">
    <source>
        <dbReference type="ARBA" id="ARBA00022527"/>
    </source>
</evidence>
<dbReference type="PROSITE" id="PS50011">
    <property type="entry name" value="PROTEIN_KINASE_DOM"/>
    <property type="match status" value="1"/>
</dbReference>
<dbReference type="GeneID" id="106666724"/>
<dbReference type="PANTHER" id="PTHR11042">
    <property type="entry name" value="EUKARYOTIC TRANSLATION INITIATION FACTOR 2-ALPHA KINASE EIF2-ALPHA KINASE -RELATED"/>
    <property type="match status" value="1"/>
</dbReference>
<evidence type="ECO:0000256" key="7">
    <source>
        <dbReference type="ARBA" id="ARBA00022840"/>
    </source>
</evidence>
<dbReference type="CDD" id="cd13996">
    <property type="entry name" value="STKc_EIF2AK"/>
    <property type="match status" value="1"/>
</dbReference>
<keyword evidence="8" id="KW-0175">Coiled coil</keyword>
<keyword evidence="7" id="KW-0067">ATP-binding</keyword>
<dbReference type="EC" id="2.7.11.1" evidence="1"/>
<organism evidence="11 12">
    <name type="scientific">Cimex lectularius</name>
    <name type="common">Bed bug</name>
    <name type="synonym">Acanthia lectularia</name>
    <dbReference type="NCBI Taxonomy" id="79782"/>
    <lineage>
        <taxon>Eukaryota</taxon>
        <taxon>Metazoa</taxon>
        <taxon>Ecdysozoa</taxon>
        <taxon>Arthropoda</taxon>
        <taxon>Hexapoda</taxon>
        <taxon>Insecta</taxon>
        <taxon>Pterygota</taxon>
        <taxon>Neoptera</taxon>
        <taxon>Paraneoptera</taxon>
        <taxon>Hemiptera</taxon>
        <taxon>Heteroptera</taxon>
        <taxon>Panheteroptera</taxon>
        <taxon>Cimicomorpha</taxon>
        <taxon>Cimicidae</taxon>
        <taxon>Cimex</taxon>
    </lineage>
</organism>
<feature type="coiled-coil region" evidence="8">
    <location>
        <begin position="504"/>
        <end position="531"/>
    </location>
</feature>
<dbReference type="Proteomes" id="UP000494040">
    <property type="component" value="Unassembled WGS sequence"/>
</dbReference>
<dbReference type="Gene3D" id="1.10.510.10">
    <property type="entry name" value="Transferase(Phosphotransferase) domain 1"/>
    <property type="match status" value="1"/>
</dbReference>
<evidence type="ECO:0000256" key="1">
    <source>
        <dbReference type="ARBA" id="ARBA00012513"/>
    </source>
</evidence>
<dbReference type="InterPro" id="IPR050339">
    <property type="entry name" value="CC_SR_Kinase"/>
</dbReference>
<evidence type="ECO:0000256" key="4">
    <source>
        <dbReference type="ARBA" id="ARBA00022679"/>
    </source>
</evidence>
<reference evidence="11" key="1">
    <citation type="submission" date="2022-01" db="UniProtKB">
        <authorList>
            <consortium name="EnsemblMetazoa"/>
        </authorList>
    </citation>
    <scope>IDENTIFICATION</scope>
</reference>
<dbReference type="GO" id="GO:0004694">
    <property type="term" value="F:eukaryotic translation initiation factor 2alpha kinase activity"/>
    <property type="evidence" value="ECO:0007669"/>
    <property type="project" value="TreeGrafter"/>
</dbReference>
<dbReference type="AlphaFoldDB" id="A0A8I6RQH6"/>
<dbReference type="Pfam" id="PF22949">
    <property type="entry name" value="HRI2_3H"/>
    <property type="match status" value="1"/>
</dbReference>
<name>A0A8I6RQH6_CIMLE</name>
<dbReference type="GO" id="GO:0005524">
    <property type="term" value="F:ATP binding"/>
    <property type="evidence" value="ECO:0007669"/>
    <property type="project" value="UniProtKB-KW"/>
</dbReference>
<evidence type="ECO:0000313" key="11">
    <source>
        <dbReference type="EnsemblMetazoa" id="XP_014249585.1"/>
    </source>
</evidence>
<keyword evidence="12" id="KW-1185">Reference proteome</keyword>
<dbReference type="OMA" id="WDWIADR"/>
<feature type="domain" description="Protein kinase" evidence="10">
    <location>
        <begin position="140"/>
        <end position="495"/>
    </location>
</feature>
<evidence type="ECO:0000313" key="12">
    <source>
        <dbReference type="Proteomes" id="UP000494040"/>
    </source>
</evidence>
<keyword evidence="4" id="KW-0808">Transferase</keyword>
<dbReference type="EnsemblMetazoa" id="XM_014394099.2">
    <property type="protein sequence ID" value="XP_014249585.1"/>
    <property type="gene ID" value="LOC106666724"/>
</dbReference>
<keyword evidence="5" id="KW-0547">Nucleotide-binding</keyword>
<dbReference type="Gene3D" id="3.30.200.20">
    <property type="entry name" value="Phosphorylase Kinase, domain 1"/>
    <property type="match status" value="1"/>
</dbReference>
<keyword evidence="6" id="KW-0418">Kinase</keyword>
<dbReference type="InterPro" id="IPR054521">
    <property type="entry name" value="HRI2_3H"/>
</dbReference>
<evidence type="ECO:0000256" key="3">
    <source>
        <dbReference type="ARBA" id="ARBA00022553"/>
    </source>
</evidence>
<dbReference type="PANTHER" id="PTHR11042:SF187">
    <property type="entry name" value="EUKARYOTIC TRANSLATION INITIATION FACTOR 2-ALPHA KINASE 2"/>
    <property type="match status" value="1"/>
</dbReference>
<dbReference type="KEGG" id="clec:106666724"/>
<evidence type="ECO:0000256" key="9">
    <source>
        <dbReference type="SAM" id="MobiDB-lite"/>
    </source>
</evidence>
<feature type="region of interest" description="Disordered" evidence="9">
    <location>
        <begin position="1"/>
        <end position="20"/>
    </location>
</feature>
<evidence type="ECO:0000259" key="10">
    <source>
        <dbReference type="PROSITE" id="PS50011"/>
    </source>
</evidence>
<dbReference type="InterPro" id="IPR011009">
    <property type="entry name" value="Kinase-like_dom_sf"/>
</dbReference>
<dbReference type="GO" id="GO:0005634">
    <property type="term" value="C:nucleus"/>
    <property type="evidence" value="ECO:0007669"/>
    <property type="project" value="TreeGrafter"/>
</dbReference>
<sequence>MTMNEEDFSSLTTVSSFDGGESSCKDIVNQDDAVNLSPSSLLVESLVAQLSILLEEDPQKQQKLYLNICQALRQMNLVGKSYKRDDLQILRTQYQQALCKFLNRAKLTNVDNRETLWKTLNPIPQLSNGIINWSRYSTEFEELAFIAHGGFGSVYKARHRLDGGLYAVKKINLKVNRSLKDIMEVRTLARLNHPNIVAYKAAWLEMIEKESHQQLSIKDSENESKKSSSKSLEFIVFDKSSELIISNCSKENSSLIMNEQNNVSESSSSSLSSFSVQQKMVVHKYQMANSHFQGLSHFATLYIQMQLCQQTLRQWLDIRNRDSSTPDYNICNNIFKKVVKGVEYIHSQGIVHHDINPNNIFISYDLKEVQVGDFGLSCCIATHQSQSLLSATHPHGEVGTVPYAAPEQANGTCNPKSDIYSLGIVLFELILPFKTSMERSEMVKKLKSGNIPTDLTAKFPNWAKIISRTVASLEKRPTASELLKEMEDSNTKNTLSKIKDQETINKLRRENMEKDLEIKFLKRKLREIQKQKWPLHARRVNSDTNLTFFGSV</sequence>
<evidence type="ECO:0000256" key="5">
    <source>
        <dbReference type="ARBA" id="ARBA00022741"/>
    </source>
</evidence>
<proteinExistence type="predicted"/>
<dbReference type="GO" id="GO:0005737">
    <property type="term" value="C:cytoplasm"/>
    <property type="evidence" value="ECO:0007669"/>
    <property type="project" value="TreeGrafter"/>
</dbReference>
<dbReference type="SUPFAM" id="SSF56112">
    <property type="entry name" value="Protein kinase-like (PK-like)"/>
    <property type="match status" value="1"/>
</dbReference>